<dbReference type="EMBL" id="CP058559">
    <property type="protein sequence ID" value="QNO14222.1"/>
    <property type="molecule type" value="Genomic_DNA"/>
</dbReference>
<organism evidence="3 4">
    <name type="scientific">Alkalicella caledoniensis</name>
    <dbReference type="NCBI Taxonomy" id="2731377"/>
    <lineage>
        <taxon>Bacteria</taxon>
        <taxon>Bacillati</taxon>
        <taxon>Bacillota</taxon>
        <taxon>Clostridia</taxon>
        <taxon>Eubacteriales</taxon>
        <taxon>Proteinivoracaceae</taxon>
        <taxon>Alkalicella</taxon>
    </lineage>
</organism>
<gene>
    <name evidence="3" type="ORF">HYG86_05265</name>
</gene>
<accession>A0A7G9W6B0</accession>
<keyword evidence="1" id="KW-0378">Hydrolase</keyword>
<dbReference type="CDD" id="cd06166">
    <property type="entry name" value="Sortase_D_2"/>
    <property type="match status" value="1"/>
</dbReference>
<dbReference type="AlphaFoldDB" id="A0A7G9W6B0"/>
<dbReference type="InterPro" id="IPR005754">
    <property type="entry name" value="Sortase"/>
</dbReference>
<evidence type="ECO:0000256" key="1">
    <source>
        <dbReference type="ARBA" id="ARBA00022801"/>
    </source>
</evidence>
<keyword evidence="4" id="KW-1185">Reference proteome</keyword>
<dbReference type="KEGG" id="acae:HYG86_05265"/>
<dbReference type="RefSeq" id="WP_213167881.1">
    <property type="nucleotide sequence ID" value="NZ_CP058559.1"/>
</dbReference>
<dbReference type="InterPro" id="IPR042000">
    <property type="entry name" value="Sortase_D_2"/>
</dbReference>
<name>A0A7G9W6B0_ALKCA</name>
<dbReference type="Gene3D" id="2.40.260.10">
    <property type="entry name" value="Sortase"/>
    <property type="match status" value="1"/>
</dbReference>
<dbReference type="Pfam" id="PF04203">
    <property type="entry name" value="Sortase"/>
    <property type="match status" value="1"/>
</dbReference>
<dbReference type="SUPFAM" id="SSF63817">
    <property type="entry name" value="Sortase"/>
    <property type="match status" value="1"/>
</dbReference>
<reference evidence="3 4" key="1">
    <citation type="submission" date="2020-07" db="EMBL/GenBank/DDBJ databases">
        <title>Alkalicella. sp. LB2 genome.</title>
        <authorList>
            <person name="Postec A."/>
            <person name="Quemeneur M."/>
        </authorList>
    </citation>
    <scope>NUCLEOTIDE SEQUENCE [LARGE SCALE GENOMIC DNA]</scope>
    <source>
        <strain evidence="3 4">LB2</strain>
    </source>
</reference>
<feature type="active site" description="Proton donor/acceptor" evidence="2">
    <location>
        <position position="124"/>
    </location>
</feature>
<evidence type="ECO:0000313" key="4">
    <source>
        <dbReference type="Proteomes" id="UP000516160"/>
    </source>
</evidence>
<feature type="active site" description="Acyl-thioester intermediate" evidence="2">
    <location>
        <position position="186"/>
    </location>
</feature>
<dbReference type="PROSITE" id="PS51257">
    <property type="entry name" value="PROKAR_LIPOPROTEIN"/>
    <property type="match status" value="1"/>
</dbReference>
<evidence type="ECO:0000313" key="3">
    <source>
        <dbReference type="EMBL" id="QNO14222.1"/>
    </source>
</evidence>
<dbReference type="Proteomes" id="UP000516160">
    <property type="component" value="Chromosome"/>
</dbReference>
<dbReference type="NCBIfam" id="TIGR01076">
    <property type="entry name" value="sortase_fam"/>
    <property type="match status" value="1"/>
</dbReference>
<dbReference type="InterPro" id="IPR023365">
    <property type="entry name" value="Sortase_dom-sf"/>
</dbReference>
<protein>
    <submittedName>
        <fullName evidence="3">Class D sortase</fullName>
    </submittedName>
</protein>
<sequence>MKRISSILIIVGILIACYPFARDTYRGYWELKLLKQWEEGSVGQQFREMNDVLNTGEQIPSEDDATVYNPSIQEGTMGIIQIPKIDVLLPILPGASNSNLNKGAGHLTETNELGEIGNSAVAAHRSHTYGRFFNRLDELEVGDKIIIKTYSGEFIYTVYDKKIVVPTDLSVLKSTKEERILTLITCTPLYRSTHRLIIHAKVI</sequence>
<dbReference type="GO" id="GO:0016787">
    <property type="term" value="F:hydrolase activity"/>
    <property type="evidence" value="ECO:0007669"/>
    <property type="project" value="UniProtKB-KW"/>
</dbReference>
<evidence type="ECO:0000256" key="2">
    <source>
        <dbReference type="PIRSR" id="PIRSR605754-1"/>
    </source>
</evidence>
<proteinExistence type="predicted"/>